<gene>
    <name evidence="1" type="ORF">AFL01nite_03980</name>
</gene>
<sequence>MNEEVVGLMVRLACGEASEPPLRGLVQIGGCRFRVWKHCERLRVETDAGELRAVRAPDRVLTFLKGDELPIETGPGSLAFDDEDGDVSYSFLARPRLRQLELDERRVTGPVERGARFGRPTATVTLEHTYHDDFATTLVLDAVTGMPFSWVEAGSTILEWRELEVLDAVDESLLRWDGDTRSVGWFAYVGSSEELDEDEDEDVPDEVREQLRENRRRSGELSSRFDHSPLLARVPMEVLIESSEPGHVAIDVQPETLVTVRGHASGRRRDGEYATETWTTDDGWTWEVHAAGVVDPQLLPSLRERIAAWRASLASDQGD</sequence>
<protein>
    <submittedName>
        <fullName evidence="1">Uncharacterized protein</fullName>
    </submittedName>
</protein>
<dbReference type="RefSeq" id="WP_146825404.1">
    <property type="nucleotide sequence ID" value="NZ_BAAAYQ010000001.1"/>
</dbReference>
<accession>A0A512HRI9</accession>
<reference evidence="1 2" key="1">
    <citation type="submission" date="2019-07" db="EMBL/GenBank/DDBJ databases">
        <title>Whole genome shotgun sequence of Aeromicrobium flavum NBRC 107625.</title>
        <authorList>
            <person name="Hosoyama A."/>
            <person name="Uohara A."/>
            <person name="Ohji S."/>
            <person name="Ichikawa N."/>
        </authorList>
    </citation>
    <scope>NUCLEOTIDE SEQUENCE [LARGE SCALE GENOMIC DNA]</scope>
    <source>
        <strain evidence="1 2">NBRC 107625</strain>
    </source>
</reference>
<evidence type="ECO:0000313" key="2">
    <source>
        <dbReference type="Proteomes" id="UP000321769"/>
    </source>
</evidence>
<dbReference type="EMBL" id="BJZQ01000001">
    <property type="protein sequence ID" value="GEO88071.1"/>
    <property type="molecule type" value="Genomic_DNA"/>
</dbReference>
<organism evidence="1 2">
    <name type="scientific">Aeromicrobium flavum</name>
    <dbReference type="NCBI Taxonomy" id="416568"/>
    <lineage>
        <taxon>Bacteria</taxon>
        <taxon>Bacillati</taxon>
        <taxon>Actinomycetota</taxon>
        <taxon>Actinomycetes</taxon>
        <taxon>Propionibacteriales</taxon>
        <taxon>Nocardioidaceae</taxon>
        <taxon>Aeromicrobium</taxon>
    </lineage>
</organism>
<proteinExistence type="predicted"/>
<comment type="caution">
    <text evidence="1">The sequence shown here is derived from an EMBL/GenBank/DDBJ whole genome shotgun (WGS) entry which is preliminary data.</text>
</comment>
<evidence type="ECO:0000313" key="1">
    <source>
        <dbReference type="EMBL" id="GEO88071.1"/>
    </source>
</evidence>
<keyword evidence="2" id="KW-1185">Reference proteome</keyword>
<dbReference type="AlphaFoldDB" id="A0A512HRI9"/>
<dbReference type="Proteomes" id="UP000321769">
    <property type="component" value="Unassembled WGS sequence"/>
</dbReference>
<dbReference type="OrthoDB" id="3746479at2"/>
<name>A0A512HRI9_9ACTN</name>